<dbReference type="SMART" id="SM00226">
    <property type="entry name" value="LMWPc"/>
    <property type="match status" value="1"/>
</dbReference>
<evidence type="ECO:0000256" key="1">
    <source>
        <dbReference type="ARBA" id="ARBA00011063"/>
    </source>
</evidence>
<keyword evidence="4" id="KW-0904">Protein phosphatase</keyword>
<dbReference type="RefSeq" id="WP_023434246.1">
    <property type="nucleotide sequence ID" value="NZ_AWXZ01000044.1"/>
</dbReference>
<accession>V4RAL2</accession>
<dbReference type="InterPro" id="IPR036196">
    <property type="entry name" value="Ptyr_pPase_sf"/>
</dbReference>
<dbReference type="SUPFAM" id="SSF52788">
    <property type="entry name" value="Phosphotyrosine protein phosphatases I"/>
    <property type="match status" value="1"/>
</dbReference>
<protein>
    <recommendedName>
        <fullName evidence="2">protein-tyrosine-phosphatase</fullName>
        <ecNumber evidence="2">3.1.3.48</ecNumber>
    </recommendedName>
</protein>
<dbReference type="STRING" id="631454.N177_4144"/>
<comment type="similarity">
    <text evidence="1">Belongs to the low molecular weight phosphotyrosine protein phosphatase family.</text>
</comment>
<dbReference type="OrthoDB" id="9784339at2"/>
<evidence type="ECO:0000256" key="2">
    <source>
        <dbReference type="ARBA" id="ARBA00013064"/>
    </source>
</evidence>
<evidence type="ECO:0000256" key="4">
    <source>
        <dbReference type="ARBA" id="ARBA00022912"/>
    </source>
</evidence>
<dbReference type="InterPro" id="IPR023485">
    <property type="entry name" value="Ptyr_pPase"/>
</dbReference>
<organism evidence="7 8">
    <name type="scientific">Lutibaculum baratangense AMV1</name>
    <dbReference type="NCBI Taxonomy" id="631454"/>
    <lineage>
        <taxon>Bacteria</taxon>
        <taxon>Pseudomonadati</taxon>
        <taxon>Pseudomonadota</taxon>
        <taxon>Alphaproteobacteria</taxon>
        <taxon>Hyphomicrobiales</taxon>
        <taxon>Tepidamorphaceae</taxon>
        <taxon>Lutibaculum</taxon>
    </lineage>
</organism>
<proteinExistence type="inferred from homology"/>
<evidence type="ECO:0000313" key="8">
    <source>
        <dbReference type="Proteomes" id="UP000017819"/>
    </source>
</evidence>
<evidence type="ECO:0000259" key="6">
    <source>
        <dbReference type="SMART" id="SM00226"/>
    </source>
</evidence>
<dbReference type="eggNOG" id="COG0394">
    <property type="taxonomic scope" value="Bacteria"/>
</dbReference>
<feature type="active site" description="Proton donor" evidence="5">
    <location>
        <position position="134"/>
    </location>
</feature>
<reference evidence="7 8" key="1">
    <citation type="journal article" date="2014" name="Genome Announc.">
        <title>Draft Genome Sequence of Lutibaculum baratangense Strain AMV1T, Isolated from a Mud Volcano in Andamans, India.</title>
        <authorList>
            <person name="Singh A."/>
            <person name="Sreenivas A."/>
            <person name="Sathyanarayana Reddy G."/>
            <person name="Pinnaka A.K."/>
            <person name="Shivaji S."/>
        </authorList>
    </citation>
    <scope>NUCLEOTIDE SEQUENCE [LARGE SCALE GENOMIC DNA]</scope>
    <source>
        <strain evidence="7 8">AMV1</strain>
    </source>
</reference>
<dbReference type="GO" id="GO:0004725">
    <property type="term" value="F:protein tyrosine phosphatase activity"/>
    <property type="evidence" value="ECO:0007669"/>
    <property type="project" value="UniProtKB-EC"/>
</dbReference>
<dbReference type="PATRIC" id="fig|631454.5.peg.4088"/>
<dbReference type="AlphaFoldDB" id="V4RAL2"/>
<dbReference type="EC" id="3.1.3.48" evidence="2"/>
<dbReference type="Pfam" id="PF01451">
    <property type="entry name" value="LMWPc"/>
    <property type="match status" value="1"/>
</dbReference>
<dbReference type="PANTHER" id="PTHR11717">
    <property type="entry name" value="LOW MOLECULAR WEIGHT PROTEIN TYROSINE PHOSPHATASE"/>
    <property type="match status" value="1"/>
</dbReference>
<feature type="domain" description="Phosphotyrosine protein phosphatase I" evidence="6">
    <location>
        <begin position="13"/>
        <end position="160"/>
    </location>
</feature>
<gene>
    <name evidence="7" type="ORF">N177_4144</name>
</gene>
<sequence>MAAPRNGDAAASAAVLFVCLGNICRSPLAEAAFRLEAARLGLDVDVESAGTGDYHVGEPPDRRAQAVARRNGVDISTYAARQVTEEDFRRFTHVVALDLQNLEALRLRRPGDATAELSLLLDHVEGRAGEAVADPYFGDASGFDTTWADVTAGARALARRIAEER</sequence>
<feature type="active site" evidence="5">
    <location>
        <position position="25"/>
    </location>
</feature>
<dbReference type="Proteomes" id="UP000017819">
    <property type="component" value="Unassembled WGS sequence"/>
</dbReference>
<evidence type="ECO:0000256" key="5">
    <source>
        <dbReference type="PIRSR" id="PIRSR617867-1"/>
    </source>
</evidence>
<comment type="caution">
    <text evidence="7">The sequence shown here is derived from an EMBL/GenBank/DDBJ whole genome shotgun (WGS) entry which is preliminary data.</text>
</comment>
<dbReference type="CDD" id="cd16343">
    <property type="entry name" value="LMWPTP"/>
    <property type="match status" value="1"/>
</dbReference>
<dbReference type="PRINTS" id="PR00719">
    <property type="entry name" value="LMWPTPASE"/>
</dbReference>
<dbReference type="InterPro" id="IPR050438">
    <property type="entry name" value="LMW_PTPase"/>
</dbReference>
<dbReference type="EMBL" id="AWXZ01000044">
    <property type="protein sequence ID" value="ESR22414.1"/>
    <property type="molecule type" value="Genomic_DNA"/>
</dbReference>
<dbReference type="PANTHER" id="PTHR11717:SF7">
    <property type="entry name" value="LOW MOLECULAR WEIGHT PHOSPHOTYROSINE PROTEIN PHOSPHATASE"/>
    <property type="match status" value="1"/>
</dbReference>
<feature type="active site" evidence="5">
    <location>
        <position position="19"/>
    </location>
</feature>
<name>V4RAL2_9HYPH</name>
<keyword evidence="8" id="KW-1185">Reference proteome</keyword>
<evidence type="ECO:0000313" key="7">
    <source>
        <dbReference type="EMBL" id="ESR22414.1"/>
    </source>
</evidence>
<evidence type="ECO:0000256" key="3">
    <source>
        <dbReference type="ARBA" id="ARBA00022801"/>
    </source>
</evidence>
<keyword evidence="3 7" id="KW-0378">Hydrolase</keyword>
<dbReference type="InterPro" id="IPR017867">
    <property type="entry name" value="Tyr_phospatase_low_mol_wt"/>
</dbReference>
<dbReference type="Gene3D" id="3.40.50.2300">
    <property type="match status" value="1"/>
</dbReference>